<proteinExistence type="predicted"/>
<evidence type="ECO:0000313" key="1">
    <source>
        <dbReference type="EMBL" id="CAE8608001.1"/>
    </source>
</evidence>
<comment type="caution">
    <text evidence="1">The sequence shown here is derived from an EMBL/GenBank/DDBJ whole genome shotgun (WGS) entry which is preliminary data.</text>
</comment>
<gene>
    <name evidence="1" type="ORF">PGLA1383_LOCUS25901</name>
</gene>
<sequence length="120" mass="13392">MGSLWFDQPVDLELPDNGVWPSRRYLMQQRLGLLVSDVDNIIRSFWAWIKAYVESVSRAILQNTITNVRSSSAQPVCCAHAGRSWQSGMSGWAALAKSARLAATSWERGGDWCEGCQGSW</sequence>
<protein>
    <submittedName>
        <fullName evidence="1">Uncharacterized protein</fullName>
    </submittedName>
</protein>
<reference evidence="1" key="1">
    <citation type="submission" date="2021-02" db="EMBL/GenBank/DDBJ databases">
        <authorList>
            <person name="Dougan E. K."/>
            <person name="Rhodes N."/>
            <person name="Thang M."/>
            <person name="Chan C."/>
        </authorList>
    </citation>
    <scope>NUCLEOTIDE SEQUENCE</scope>
</reference>
<organism evidence="1 2">
    <name type="scientific">Polarella glacialis</name>
    <name type="common">Dinoflagellate</name>
    <dbReference type="NCBI Taxonomy" id="89957"/>
    <lineage>
        <taxon>Eukaryota</taxon>
        <taxon>Sar</taxon>
        <taxon>Alveolata</taxon>
        <taxon>Dinophyceae</taxon>
        <taxon>Suessiales</taxon>
        <taxon>Suessiaceae</taxon>
        <taxon>Polarella</taxon>
    </lineage>
</organism>
<dbReference type="EMBL" id="CAJNNV010022295">
    <property type="protein sequence ID" value="CAE8608001.1"/>
    <property type="molecule type" value="Genomic_DNA"/>
</dbReference>
<keyword evidence="2" id="KW-1185">Reference proteome</keyword>
<dbReference type="AlphaFoldDB" id="A0A813F5G5"/>
<name>A0A813F5G5_POLGL</name>
<dbReference type="Proteomes" id="UP000654075">
    <property type="component" value="Unassembled WGS sequence"/>
</dbReference>
<evidence type="ECO:0000313" key="2">
    <source>
        <dbReference type="Proteomes" id="UP000654075"/>
    </source>
</evidence>
<accession>A0A813F5G5</accession>